<dbReference type="EnsemblProtists" id="HpaT814065">
    <property type="protein sequence ID" value="HpaP814065"/>
    <property type="gene ID" value="HpaG814065"/>
</dbReference>
<dbReference type="VEuPathDB" id="FungiDB:HpaG814065"/>
<dbReference type="Proteomes" id="UP000011713">
    <property type="component" value="Unassembled WGS sequence"/>
</dbReference>
<proteinExistence type="predicted"/>
<keyword evidence="2" id="KW-1185">Reference proteome</keyword>
<protein>
    <submittedName>
        <fullName evidence="1">Uncharacterized protein</fullName>
    </submittedName>
</protein>
<organism evidence="1 2">
    <name type="scientific">Hyaloperonospora arabidopsidis (strain Emoy2)</name>
    <name type="common">Downy mildew agent</name>
    <name type="synonym">Peronospora arabidopsidis</name>
    <dbReference type="NCBI Taxonomy" id="559515"/>
    <lineage>
        <taxon>Eukaryota</taxon>
        <taxon>Sar</taxon>
        <taxon>Stramenopiles</taxon>
        <taxon>Oomycota</taxon>
        <taxon>Peronosporomycetes</taxon>
        <taxon>Peronosporales</taxon>
        <taxon>Peronosporaceae</taxon>
        <taxon>Hyaloperonospora</taxon>
    </lineage>
</organism>
<dbReference type="HOGENOM" id="CLU_2488201_0_0_1"/>
<accession>M4C4P7</accession>
<sequence>MENLYQIFYSGIEEELDGRTRCVLHCRREHVSTFTKALKFVEHPNAEEVLQQVELIFDSYEQMCGWENNLDFRLSREQLAERRSLPV</sequence>
<reference evidence="2" key="1">
    <citation type="journal article" date="2010" name="Science">
        <title>Signatures of adaptation to obligate biotrophy in the Hyaloperonospora arabidopsidis genome.</title>
        <authorList>
            <person name="Baxter L."/>
            <person name="Tripathy S."/>
            <person name="Ishaque N."/>
            <person name="Boot N."/>
            <person name="Cabral A."/>
            <person name="Kemen E."/>
            <person name="Thines M."/>
            <person name="Ah-Fong A."/>
            <person name="Anderson R."/>
            <person name="Badejoko W."/>
            <person name="Bittner-Eddy P."/>
            <person name="Boore J.L."/>
            <person name="Chibucos M.C."/>
            <person name="Coates M."/>
            <person name="Dehal P."/>
            <person name="Delehaunty K."/>
            <person name="Dong S."/>
            <person name="Downton P."/>
            <person name="Dumas B."/>
            <person name="Fabro G."/>
            <person name="Fronick C."/>
            <person name="Fuerstenberg S.I."/>
            <person name="Fulton L."/>
            <person name="Gaulin E."/>
            <person name="Govers F."/>
            <person name="Hughes L."/>
            <person name="Humphray S."/>
            <person name="Jiang R.H."/>
            <person name="Judelson H."/>
            <person name="Kamoun S."/>
            <person name="Kyung K."/>
            <person name="Meijer H."/>
            <person name="Minx P."/>
            <person name="Morris P."/>
            <person name="Nelson J."/>
            <person name="Phuntumart V."/>
            <person name="Qutob D."/>
            <person name="Rehmany A."/>
            <person name="Rougon-Cardoso A."/>
            <person name="Ryden P."/>
            <person name="Torto-Alalibo T."/>
            <person name="Studholme D."/>
            <person name="Wang Y."/>
            <person name="Win J."/>
            <person name="Wood J."/>
            <person name="Clifton S.W."/>
            <person name="Rogers J."/>
            <person name="Van den Ackerveken G."/>
            <person name="Jones J.D."/>
            <person name="McDowell J.M."/>
            <person name="Beynon J."/>
            <person name="Tyler B.M."/>
        </authorList>
    </citation>
    <scope>NUCLEOTIDE SEQUENCE [LARGE SCALE GENOMIC DNA]</scope>
    <source>
        <strain evidence="2">Emoy2</strain>
    </source>
</reference>
<dbReference type="EMBL" id="JH598237">
    <property type="status" value="NOT_ANNOTATED_CDS"/>
    <property type="molecule type" value="Genomic_DNA"/>
</dbReference>
<dbReference type="AlphaFoldDB" id="M4C4P7"/>
<evidence type="ECO:0000313" key="1">
    <source>
        <dbReference type="EnsemblProtists" id="HpaP814065"/>
    </source>
</evidence>
<evidence type="ECO:0000313" key="2">
    <source>
        <dbReference type="Proteomes" id="UP000011713"/>
    </source>
</evidence>
<reference evidence="1" key="2">
    <citation type="submission" date="2015-06" db="UniProtKB">
        <authorList>
            <consortium name="EnsemblProtists"/>
        </authorList>
    </citation>
    <scope>IDENTIFICATION</scope>
    <source>
        <strain evidence="1">Emoy2</strain>
    </source>
</reference>
<dbReference type="InParanoid" id="M4C4P7"/>
<name>M4C4P7_HYAAE</name>